<proteinExistence type="predicted"/>
<gene>
    <name evidence="2" type="ORF">JTE90_015494</name>
</gene>
<name>A0AAV6VS51_9ARAC</name>
<organism evidence="2 3">
    <name type="scientific">Oedothorax gibbosus</name>
    <dbReference type="NCBI Taxonomy" id="931172"/>
    <lineage>
        <taxon>Eukaryota</taxon>
        <taxon>Metazoa</taxon>
        <taxon>Ecdysozoa</taxon>
        <taxon>Arthropoda</taxon>
        <taxon>Chelicerata</taxon>
        <taxon>Arachnida</taxon>
        <taxon>Araneae</taxon>
        <taxon>Araneomorphae</taxon>
        <taxon>Entelegynae</taxon>
        <taxon>Araneoidea</taxon>
        <taxon>Linyphiidae</taxon>
        <taxon>Erigoninae</taxon>
        <taxon>Oedothorax</taxon>
    </lineage>
</organism>
<comment type="caution">
    <text evidence="2">The sequence shown here is derived from an EMBL/GenBank/DDBJ whole genome shotgun (WGS) entry which is preliminary data.</text>
</comment>
<protein>
    <submittedName>
        <fullName evidence="2">Uncharacterized protein</fullName>
    </submittedName>
</protein>
<reference evidence="2 3" key="1">
    <citation type="journal article" date="2022" name="Nat. Ecol. Evol.">
        <title>A masculinizing supergene underlies an exaggerated male reproductive morph in a spider.</title>
        <authorList>
            <person name="Hendrickx F."/>
            <person name="De Corte Z."/>
            <person name="Sonet G."/>
            <person name="Van Belleghem S.M."/>
            <person name="Kostlbacher S."/>
            <person name="Vangestel C."/>
        </authorList>
    </citation>
    <scope>NUCLEOTIDE SEQUENCE [LARGE SCALE GENOMIC DNA]</scope>
    <source>
        <strain evidence="2">W744_W776</strain>
    </source>
</reference>
<accession>A0AAV6VS51</accession>
<evidence type="ECO:0000313" key="2">
    <source>
        <dbReference type="EMBL" id="KAG8198662.1"/>
    </source>
</evidence>
<sequence length="70" mass="7646">MGQGTITNNHIGNIHQSIILSGDQNKKIIAHIANTFEDPDVTTSREPQSRERLSLGHRTKGLGGRPDTQS</sequence>
<feature type="region of interest" description="Disordered" evidence="1">
    <location>
        <begin position="38"/>
        <end position="70"/>
    </location>
</feature>
<evidence type="ECO:0000313" key="3">
    <source>
        <dbReference type="Proteomes" id="UP000827092"/>
    </source>
</evidence>
<keyword evidence="3" id="KW-1185">Reference proteome</keyword>
<dbReference type="AlphaFoldDB" id="A0AAV6VS51"/>
<evidence type="ECO:0000256" key="1">
    <source>
        <dbReference type="SAM" id="MobiDB-lite"/>
    </source>
</evidence>
<dbReference type="Proteomes" id="UP000827092">
    <property type="component" value="Unassembled WGS sequence"/>
</dbReference>
<dbReference type="EMBL" id="JAFNEN010000037">
    <property type="protein sequence ID" value="KAG8198662.1"/>
    <property type="molecule type" value="Genomic_DNA"/>
</dbReference>